<protein>
    <recommendedName>
        <fullName evidence="8">Exportin-4</fullName>
    </recommendedName>
</protein>
<evidence type="ECO:0000256" key="7">
    <source>
        <dbReference type="ARBA" id="ARBA00023242"/>
    </source>
</evidence>
<dbReference type="PANTHER" id="PTHR12596:SF1">
    <property type="entry name" value="EXPORTIN-4"/>
    <property type="match status" value="1"/>
</dbReference>
<gene>
    <name evidence="10" type="primary">LOC105171929</name>
</gene>
<dbReference type="KEGG" id="sind:105171929"/>
<dbReference type="GO" id="GO:0005643">
    <property type="term" value="C:nuclear pore"/>
    <property type="evidence" value="ECO:0007669"/>
    <property type="project" value="TreeGrafter"/>
</dbReference>
<evidence type="ECO:0000256" key="4">
    <source>
        <dbReference type="ARBA" id="ARBA00022448"/>
    </source>
</evidence>
<comment type="similarity">
    <text evidence="3">Belongs to the exportin family.</text>
</comment>
<evidence type="ECO:0000256" key="3">
    <source>
        <dbReference type="ARBA" id="ARBA00009466"/>
    </source>
</evidence>
<dbReference type="InParanoid" id="A0A6I9U226"/>
<dbReference type="OrthoDB" id="5548448at2759"/>
<dbReference type="GO" id="GO:0006611">
    <property type="term" value="P:protein export from nucleus"/>
    <property type="evidence" value="ECO:0007669"/>
    <property type="project" value="TreeGrafter"/>
</dbReference>
<dbReference type="RefSeq" id="XP_011091499.1">
    <property type="nucleotide sequence ID" value="XM_011093197.2"/>
</dbReference>
<evidence type="ECO:0000313" key="9">
    <source>
        <dbReference type="Proteomes" id="UP000504604"/>
    </source>
</evidence>
<proteinExistence type="inferred from homology"/>
<dbReference type="Gene3D" id="1.25.10.10">
    <property type="entry name" value="Leucine-rich Repeat Variant"/>
    <property type="match status" value="2"/>
</dbReference>
<evidence type="ECO:0000256" key="2">
    <source>
        <dbReference type="ARBA" id="ARBA00004496"/>
    </source>
</evidence>
<reference evidence="10" key="1">
    <citation type="submission" date="2025-08" db="UniProtKB">
        <authorList>
            <consortium name="RefSeq"/>
        </authorList>
    </citation>
    <scope>IDENTIFICATION</scope>
</reference>
<sequence>MHQGYYQSMGAADMAQLQATMQAIELACNSIQMHTNPTAAEATLLSLSQSPRPYQACQFILENSQLPNARFQAAGAIRDAAIREWGFLEPNDRRGLISFCLCFIMKNANSPEGYVLVKVASVAAQLLKRGWLDFTAAEKEAFFHEVEQAVQGSHGLDVQFAGISFLESLVSEFSPSTSTAMGLPREFHEQCRISLEQDYMKAFYCWVQYAAFNVSDRIIGANSEIPEVKVCSAALRLMLQILNWDFRGKNSIENSKRGMDIFYDGMKQENDSLRRSECILVQPGPAWRDVLISSGHVGWLLNFYTALRQKFSCEGYWLDCPLAVSARKLIVQFCSLTGTIFPSDSGEMQRQHLLQMLAGIVQWIEPPDAVSKAIKSGKSESELLDGCRALMSMATVTTPLVFDELLKSLRPYGTITLLSALMCEVIKDLMENRTEEETWSWVARDILLDTWTTLLMQLDASGHKHSLPPEGISAAANLFALIVESELRAASASAFNDEDEYDYLQASIAAMDERLSSYALIARAAVGATIPLLKELFSERIMRLHQGRGTSDPTETLEELYSLLLITGHVLADEGQGETPLVPKEIESHYSNVTEVDKHPVIVLSGSIIRFAEESLDPELRRYFFSPRLMEAVVWFLARWSSTYLMPPGESGENKGGYENYNNTQHLRGQTTNALVSFFGENDQGKAVLDVIIRISLSTLVSYPGEKDLQALTCCQLLHGLVKQKNIICHLVTLDSWRDLATAFTNERVLFSLNAAHQRSLAQTLAVSASGMKTSEASNQYIKSLTSHMTSALVELSSKNDLKAIAQQPDIILLVSCLLERLRGVARASEPRTQKAIYEMGFLVMNPVLIFLQAYKDESVVVYLLLKFVTDWVDGQIIYLEAQETAAVVDFSMRLLQLYSSNNIGKISVSLSNSLRSEADAEKYKDLRALLQLLSNLCSKDLVDFASEPIETYGTNISQVVYTGLHIVTPLITMDLLKYPKLCHSYFSLLSHMLEVYPEIIAQLNVEACSHILGTLDFGLHHQDIEVVDLCLRALRALASHHYKDRGDGKVGLGSHATSYKDADGKFHEGILGQFLRSLLRLLLFEDYSTDLVSSGADALLPLILCEQSVYQNLANELIERQVNQTFRSRLTNAFQSLITSNNLSSTLDRMNYQRFRKNLLSFLIEVRGFLRTV</sequence>
<organism evidence="9 10">
    <name type="scientific">Sesamum indicum</name>
    <name type="common">Oriental sesame</name>
    <name type="synonym">Sesamum orientale</name>
    <dbReference type="NCBI Taxonomy" id="4182"/>
    <lineage>
        <taxon>Eukaryota</taxon>
        <taxon>Viridiplantae</taxon>
        <taxon>Streptophyta</taxon>
        <taxon>Embryophyta</taxon>
        <taxon>Tracheophyta</taxon>
        <taxon>Spermatophyta</taxon>
        <taxon>Magnoliopsida</taxon>
        <taxon>eudicotyledons</taxon>
        <taxon>Gunneridae</taxon>
        <taxon>Pentapetalae</taxon>
        <taxon>asterids</taxon>
        <taxon>lamiids</taxon>
        <taxon>Lamiales</taxon>
        <taxon>Pedaliaceae</taxon>
        <taxon>Sesamum</taxon>
    </lineage>
</organism>
<keyword evidence="9" id="KW-1185">Reference proteome</keyword>
<dbReference type="GO" id="GO:0005049">
    <property type="term" value="F:nuclear export signal receptor activity"/>
    <property type="evidence" value="ECO:0007669"/>
    <property type="project" value="InterPro"/>
</dbReference>
<dbReference type="Proteomes" id="UP000504604">
    <property type="component" value="Linkage group LG10"/>
</dbReference>
<dbReference type="FunFam" id="1.25.10.10:FF:000287">
    <property type="entry name" value="Exportin-4 protein"/>
    <property type="match status" value="1"/>
</dbReference>
<accession>A0A6I9U226</accession>
<dbReference type="SUPFAM" id="SSF48371">
    <property type="entry name" value="ARM repeat"/>
    <property type="match status" value="1"/>
</dbReference>
<dbReference type="AlphaFoldDB" id="A0A6I9U226"/>
<keyword evidence="6" id="KW-0653">Protein transport</keyword>
<dbReference type="PANTHER" id="PTHR12596">
    <property type="entry name" value="EXPORTIN 4,7-RELATED"/>
    <property type="match status" value="1"/>
</dbReference>
<keyword evidence="4" id="KW-0813">Transport</keyword>
<dbReference type="GO" id="GO:0005737">
    <property type="term" value="C:cytoplasm"/>
    <property type="evidence" value="ECO:0007669"/>
    <property type="project" value="UniProtKB-SubCell"/>
</dbReference>
<evidence type="ECO:0000313" key="10">
    <source>
        <dbReference type="RefSeq" id="XP_011091499.1"/>
    </source>
</evidence>
<dbReference type="GeneID" id="105171929"/>
<keyword evidence="7" id="KW-0539">Nucleus</keyword>
<dbReference type="InterPro" id="IPR044189">
    <property type="entry name" value="XPO4/7-like"/>
</dbReference>
<comment type="subcellular location">
    <subcellularLocation>
        <location evidence="2">Cytoplasm</location>
    </subcellularLocation>
    <subcellularLocation>
        <location evidence="1">Nucleus</location>
    </subcellularLocation>
</comment>
<dbReference type="InterPro" id="IPR016024">
    <property type="entry name" value="ARM-type_fold"/>
</dbReference>
<evidence type="ECO:0000256" key="5">
    <source>
        <dbReference type="ARBA" id="ARBA00022490"/>
    </source>
</evidence>
<evidence type="ECO:0000256" key="1">
    <source>
        <dbReference type="ARBA" id="ARBA00004123"/>
    </source>
</evidence>
<evidence type="ECO:0000256" key="8">
    <source>
        <dbReference type="ARBA" id="ARBA00040444"/>
    </source>
</evidence>
<name>A0A6I9U226_SESIN</name>
<evidence type="ECO:0000256" key="6">
    <source>
        <dbReference type="ARBA" id="ARBA00022927"/>
    </source>
</evidence>
<dbReference type="InterPro" id="IPR011989">
    <property type="entry name" value="ARM-like"/>
</dbReference>
<dbReference type="FunCoup" id="A0A6I9U226">
    <property type="interactions" value="2979"/>
</dbReference>
<keyword evidence="5" id="KW-0963">Cytoplasm</keyword>